<name>A0A433UP43_9CYAN</name>
<gene>
    <name evidence="1" type="ORF">DSM106972_089650</name>
</gene>
<dbReference type="EMBL" id="RSCL01000040">
    <property type="protein sequence ID" value="RUS95609.1"/>
    <property type="molecule type" value="Genomic_DNA"/>
</dbReference>
<comment type="caution">
    <text evidence="1">The sequence shown here is derived from an EMBL/GenBank/DDBJ whole genome shotgun (WGS) entry which is preliminary data.</text>
</comment>
<sequence length="117" mass="13868">MNSKKRLSLIFEKDEKKAKIYTLRIAPKHKDSTHVQRRQQQRAISEAMIKIALLYGQKKYRYGAQLFTLNDRNLDNSPYSQYKDTLRGLRVVCLSGLPNPQILTVYWDKEIKNRVRK</sequence>
<reference evidence="1" key="2">
    <citation type="journal article" date="2019" name="Genome Biol. Evol.">
        <title>Day and night: Metabolic profiles and evolutionary relationships of six axenic non-marine cyanobacteria.</title>
        <authorList>
            <person name="Will S.E."/>
            <person name="Henke P."/>
            <person name="Boedeker C."/>
            <person name="Huang S."/>
            <person name="Brinkmann H."/>
            <person name="Rohde M."/>
            <person name="Jarek M."/>
            <person name="Friedl T."/>
            <person name="Seufert S."/>
            <person name="Schumacher M."/>
            <person name="Overmann J."/>
            <person name="Neumann-Schaal M."/>
            <person name="Petersen J."/>
        </authorList>
    </citation>
    <scope>NUCLEOTIDE SEQUENCE [LARGE SCALE GENOMIC DNA]</scope>
    <source>
        <strain evidence="1">PCC 7102</strain>
    </source>
</reference>
<accession>A0A433UP43</accession>
<dbReference type="OrthoDB" id="462201at2"/>
<dbReference type="RefSeq" id="WP_127086933.1">
    <property type="nucleotide sequence ID" value="NZ_RSCL01000040.1"/>
</dbReference>
<protein>
    <submittedName>
        <fullName evidence="1">Uncharacterized protein</fullName>
    </submittedName>
</protein>
<organism evidence="1 2">
    <name type="scientific">Dulcicalothrix desertica PCC 7102</name>
    <dbReference type="NCBI Taxonomy" id="232991"/>
    <lineage>
        <taxon>Bacteria</taxon>
        <taxon>Bacillati</taxon>
        <taxon>Cyanobacteriota</taxon>
        <taxon>Cyanophyceae</taxon>
        <taxon>Nostocales</taxon>
        <taxon>Calotrichaceae</taxon>
        <taxon>Dulcicalothrix</taxon>
    </lineage>
</organism>
<proteinExistence type="predicted"/>
<reference evidence="1" key="1">
    <citation type="submission" date="2018-12" db="EMBL/GenBank/DDBJ databases">
        <authorList>
            <person name="Will S."/>
            <person name="Neumann-Schaal M."/>
            <person name="Henke P."/>
        </authorList>
    </citation>
    <scope>NUCLEOTIDE SEQUENCE</scope>
    <source>
        <strain evidence="1">PCC 7102</strain>
    </source>
</reference>
<evidence type="ECO:0000313" key="1">
    <source>
        <dbReference type="EMBL" id="RUS95609.1"/>
    </source>
</evidence>
<dbReference type="AlphaFoldDB" id="A0A433UP43"/>
<dbReference type="Proteomes" id="UP000271624">
    <property type="component" value="Unassembled WGS sequence"/>
</dbReference>
<keyword evidence="2" id="KW-1185">Reference proteome</keyword>
<evidence type="ECO:0000313" key="2">
    <source>
        <dbReference type="Proteomes" id="UP000271624"/>
    </source>
</evidence>